<evidence type="ECO:0000256" key="5">
    <source>
        <dbReference type="ARBA" id="ARBA00022723"/>
    </source>
</evidence>
<comment type="caution">
    <text evidence="13">The sequence shown here is derived from an EMBL/GenBank/DDBJ whole genome shotgun (WGS) entry which is preliminary data.</text>
</comment>
<dbReference type="InterPro" id="IPR050665">
    <property type="entry name" value="Cytochrome_P450_Monooxygen"/>
</dbReference>
<proteinExistence type="inferred from homology"/>
<evidence type="ECO:0000256" key="12">
    <source>
        <dbReference type="RuleBase" id="RU000461"/>
    </source>
</evidence>
<dbReference type="PANTHER" id="PTHR24282">
    <property type="entry name" value="CYTOCHROME P450 FAMILY MEMBER"/>
    <property type="match status" value="1"/>
</dbReference>
<evidence type="ECO:0000256" key="8">
    <source>
        <dbReference type="ARBA" id="ARBA00023004"/>
    </source>
</evidence>
<evidence type="ECO:0000256" key="2">
    <source>
        <dbReference type="ARBA" id="ARBA00010617"/>
    </source>
</evidence>
<keyword evidence="14" id="KW-1185">Reference proteome</keyword>
<dbReference type="PROSITE" id="PS00086">
    <property type="entry name" value="CYTOCHROME_P450"/>
    <property type="match status" value="1"/>
</dbReference>
<keyword evidence="8 11" id="KW-0408">Iron</keyword>
<feature type="binding site" description="axial binding residue" evidence="11">
    <location>
        <position position="46"/>
    </location>
    <ligand>
        <name>heme</name>
        <dbReference type="ChEBI" id="CHEBI:30413"/>
    </ligand>
    <ligandPart>
        <name>Fe</name>
        <dbReference type="ChEBI" id="CHEBI:18248"/>
    </ligandPart>
</feature>
<evidence type="ECO:0000256" key="3">
    <source>
        <dbReference type="ARBA" id="ARBA00022617"/>
    </source>
</evidence>
<keyword evidence="9 12" id="KW-0503">Monooxygenase</keyword>
<comment type="similarity">
    <text evidence="2 12">Belongs to the cytochrome P450 family.</text>
</comment>
<sequence>MMHHDQQYWGDDAKEFKSDRFSEGLSKASKGTSVAFFPFGGGRRICIGQNFALLEAKLALSLILQHFSFELFPTYSDALTTALTLQPRHGAQVILHKS</sequence>
<evidence type="ECO:0000256" key="9">
    <source>
        <dbReference type="ARBA" id="ARBA00023033"/>
    </source>
</evidence>
<dbReference type="EMBL" id="JAWXYG010000001">
    <property type="protein sequence ID" value="KAK4285796.1"/>
    <property type="molecule type" value="Genomic_DNA"/>
</dbReference>
<evidence type="ECO:0000256" key="6">
    <source>
        <dbReference type="ARBA" id="ARBA00022989"/>
    </source>
</evidence>
<dbReference type="InterPro" id="IPR017972">
    <property type="entry name" value="Cyt_P450_CS"/>
</dbReference>
<evidence type="ECO:0000313" key="13">
    <source>
        <dbReference type="EMBL" id="KAK4285796.1"/>
    </source>
</evidence>
<keyword evidence="3 11" id="KW-0349">Heme</keyword>
<gene>
    <name evidence="13" type="ORF">QN277_002444</name>
</gene>
<evidence type="ECO:0000256" key="11">
    <source>
        <dbReference type="PIRSR" id="PIRSR602403-1"/>
    </source>
</evidence>
<keyword evidence="10" id="KW-0472">Membrane</keyword>
<evidence type="ECO:0008006" key="15">
    <source>
        <dbReference type="Google" id="ProtNLM"/>
    </source>
</evidence>
<dbReference type="GO" id="GO:0016705">
    <property type="term" value="F:oxidoreductase activity, acting on paired donors, with incorporation or reduction of molecular oxygen"/>
    <property type="evidence" value="ECO:0007669"/>
    <property type="project" value="InterPro"/>
</dbReference>
<dbReference type="GO" id="GO:0020037">
    <property type="term" value="F:heme binding"/>
    <property type="evidence" value="ECO:0007669"/>
    <property type="project" value="InterPro"/>
</dbReference>
<dbReference type="GO" id="GO:0016020">
    <property type="term" value="C:membrane"/>
    <property type="evidence" value="ECO:0007669"/>
    <property type="project" value="UniProtKB-SubCell"/>
</dbReference>
<name>A0AAE1NBW1_9FABA</name>
<keyword evidence="6" id="KW-1133">Transmembrane helix</keyword>
<dbReference type="PRINTS" id="PR00465">
    <property type="entry name" value="EP450IV"/>
</dbReference>
<comment type="cofactor">
    <cofactor evidence="11">
        <name>heme</name>
        <dbReference type="ChEBI" id="CHEBI:30413"/>
    </cofactor>
</comment>
<evidence type="ECO:0000256" key="10">
    <source>
        <dbReference type="ARBA" id="ARBA00023136"/>
    </source>
</evidence>
<evidence type="ECO:0000256" key="4">
    <source>
        <dbReference type="ARBA" id="ARBA00022692"/>
    </source>
</evidence>
<dbReference type="AlphaFoldDB" id="A0AAE1NBW1"/>
<dbReference type="Gene3D" id="1.10.630.10">
    <property type="entry name" value="Cytochrome P450"/>
    <property type="match status" value="1"/>
</dbReference>
<dbReference type="Proteomes" id="UP001293593">
    <property type="component" value="Unassembled WGS sequence"/>
</dbReference>
<keyword evidence="4" id="KW-0812">Transmembrane</keyword>
<dbReference type="InterPro" id="IPR001128">
    <property type="entry name" value="Cyt_P450"/>
</dbReference>
<dbReference type="InterPro" id="IPR036396">
    <property type="entry name" value="Cyt_P450_sf"/>
</dbReference>
<dbReference type="PANTHER" id="PTHR24282:SF255">
    <property type="entry name" value="CYTOCHROME P450 72A11-RELATED"/>
    <property type="match status" value="1"/>
</dbReference>
<keyword evidence="7 12" id="KW-0560">Oxidoreductase</keyword>
<dbReference type="InterPro" id="IPR002403">
    <property type="entry name" value="Cyt_P450_E_grp-IV"/>
</dbReference>
<dbReference type="SUPFAM" id="SSF48264">
    <property type="entry name" value="Cytochrome P450"/>
    <property type="match status" value="1"/>
</dbReference>
<evidence type="ECO:0000256" key="7">
    <source>
        <dbReference type="ARBA" id="ARBA00023002"/>
    </source>
</evidence>
<organism evidence="13 14">
    <name type="scientific">Acacia crassicarpa</name>
    <name type="common">northern wattle</name>
    <dbReference type="NCBI Taxonomy" id="499986"/>
    <lineage>
        <taxon>Eukaryota</taxon>
        <taxon>Viridiplantae</taxon>
        <taxon>Streptophyta</taxon>
        <taxon>Embryophyta</taxon>
        <taxon>Tracheophyta</taxon>
        <taxon>Spermatophyta</taxon>
        <taxon>Magnoliopsida</taxon>
        <taxon>eudicotyledons</taxon>
        <taxon>Gunneridae</taxon>
        <taxon>Pentapetalae</taxon>
        <taxon>rosids</taxon>
        <taxon>fabids</taxon>
        <taxon>Fabales</taxon>
        <taxon>Fabaceae</taxon>
        <taxon>Caesalpinioideae</taxon>
        <taxon>mimosoid clade</taxon>
        <taxon>Acacieae</taxon>
        <taxon>Acacia</taxon>
    </lineage>
</organism>
<reference evidence="13" key="1">
    <citation type="submission" date="2023-10" db="EMBL/GenBank/DDBJ databases">
        <title>Chromosome-level genome of the transformable northern wattle, Acacia crassicarpa.</title>
        <authorList>
            <person name="Massaro I."/>
            <person name="Sinha N.R."/>
            <person name="Poethig S."/>
            <person name="Leichty A.R."/>
        </authorList>
    </citation>
    <scope>NUCLEOTIDE SEQUENCE</scope>
    <source>
        <strain evidence="13">Acra3RX</strain>
        <tissue evidence="13">Leaf</tissue>
    </source>
</reference>
<dbReference type="GO" id="GO:0004497">
    <property type="term" value="F:monooxygenase activity"/>
    <property type="evidence" value="ECO:0007669"/>
    <property type="project" value="UniProtKB-KW"/>
</dbReference>
<accession>A0AAE1NBW1</accession>
<dbReference type="GO" id="GO:0005506">
    <property type="term" value="F:iron ion binding"/>
    <property type="evidence" value="ECO:0007669"/>
    <property type="project" value="InterPro"/>
</dbReference>
<evidence type="ECO:0000256" key="1">
    <source>
        <dbReference type="ARBA" id="ARBA00004167"/>
    </source>
</evidence>
<keyword evidence="5 11" id="KW-0479">Metal-binding</keyword>
<comment type="subcellular location">
    <subcellularLocation>
        <location evidence="1">Membrane</location>
        <topology evidence="1">Single-pass membrane protein</topology>
    </subcellularLocation>
</comment>
<dbReference type="Pfam" id="PF00067">
    <property type="entry name" value="p450"/>
    <property type="match status" value="1"/>
</dbReference>
<evidence type="ECO:0000313" key="14">
    <source>
        <dbReference type="Proteomes" id="UP001293593"/>
    </source>
</evidence>
<protein>
    <recommendedName>
        <fullName evidence="15">Cytochrome P450</fullName>
    </recommendedName>
</protein>